<evidence type="ECO:0000259" key="1">
    <source>
        <dbReference type="Pfam" id="PF13304"/>
    </source>
</evidence>
<dbReference type="EMBL" id="JBHTMY010000002">
    <property type="protein sequence ID" value="MFD1315244.1"/>
    <property type="molecule type" value="Genomic_DNA"/>
</dbReference>
<dbReference type="InterPro" id="IPR003959">
    <property type="entry name" value="ATPase_AAA_core"/>
</dbReference>
<dbReference type="SUPFAM" id="SSF52540">
    <property type="entry name" value="P-loop containing nucleoside triphosphate hydrolases"/>
    <property type="match status" value="1"/>
</dbReference>
<sequence>MFQDYKLISIGVKNFKIFKNKVEFPIGPLTIFTGTNGSGKSTYTDLLYFLSKAFDFNVIDIISELRIKSWEKISFRNLNEFQKSDALKILNRDSQSNKLSLFFKYLDEDLKSVIEIELGYEIDQKGGSLVEYKISSEECVLLHYKKEDLFKNLNSKIILPIKEHPFSKNKFIFDECKSKFVWFNKINLAAERTINKQKKIRELLINSIFSSYKKLTEADKYIEVSDLIKKSELESIYTLQDSSILLQTRVLAEMLKNNVHKRGVNQEFFNNYINFEEQLYFKLFTRLYCEPNKTYPYDIWSEMFPDIEKDYTSCRNLYLQTDSVENPLPELDFESTYVVKSLEFEEIFKHNEQTLNEEEIREIISSIVNPLTDAFLIEYDSATDFDYAFNYSQISKVLNKIISLVGGMRLRFEVLFLSSFSSVPAKFDAKLEIRPHYIYDESGKKDDYIYQFVNNRFDGYPKMKFINRWLHEFEIGEKLEVQTISSGAKELGFSLFIKRGTQSFPLHLESRGTKKIVQTLLFLCQSQYSTTTIIEEPESNLHPALQSKMAELFEDFIFFILNGFRDYKIHKPSSLIIETHSEYLIRKIQYLIASSDSRFNTTNVRVNYLHHPNKIPPGENQVYSLKIREDGFMNNDFGKGFFDEASSLSLSLLNLKNFN</sequence>
<feature type="domain" description="ATPase AAA-type core" evidence="1">
    <location>
        <begin position="439"/>
        <end position="585"/>
    </location>
</feature>
<reference evidence="3" key="1">
    <citation type="journal article" date="2019" name="Int. J. Syst. Evol. Microbiol.">
        <title>The Global Catalogue of Microorganisms (GCM) 10K type strain sequencing project: providing services to taxonomists for standard genome sequencing and annotation.</title>
        <authorList>
            <consortium name="The Broad Institute Genomics Platform"/>
            <consortium name="The Broad Institute Genome Sequencing Center for Infectious Disease"/>
            <person name="Wu L."/>
            <person name="Ma J."/>
        </authorList>
    </citation>
    <scope>NUCLEOTIDE SEQUENCE [LARGE SCALE GENOMIC DNA]</scope>
    <source>
        <strain evidence="3">CCUG 61485</strain>
    </source>
</reference>
<dbReference type="PANTHER" id="PTHR43581:SF4">
    <property type="entry name" value="ATP_GTP PHOSPHATASE"/>
    <property type="match status" value="1"/>
</dbReference>
<dbReference type="PANTHER" id="PTHR43581">
    <property type="entry name" value="ATP/GTP PHOSPHATASE"/>
    <property type="match status" value="1"/>
</dbReference>
<comment type="caution">
    <text evidence="2">The sequence shown here is derived from an EMBL/GenBank/DDBJ whole genome shotgun (WGS) entry which is preliminary data.</text>
</comment>
<evidence type="ECO:0000313" key="3">
    <source>
        <dbReference type="Proteomes" id="UP001597201"/>
    </source>
</evidence>
<evidence type="ECO:0000313" key="2">
    <source>
        <dbReference type="EMBL" id="MFD1315244.1"/>
    </source>
</evidence>
<dbReference type="Pfam" id="PF13304">
    <property type="entry name" value="AAA_21"/>
    <property type="match status" value="1"/>
</dbReference>
<dbReference type="Gene3D" id="3.40.50.300">
    <property type="entry name" value="P-loop containing nucleotide triphosphate hydrolases"/>
    <property type="match status" value="2"/>
</dbReference>
<keyword evidence="3" id="KW-1185">Reference proteome</keyword>
<accession>A0ABW3Y3C9</accession>
<dbReference type="RefSeq" id="WP_377177203.1">
    <property type="nucleotide sequence ID" value="NZ_JBHTMY010000002.1"/>
</dbReference>
<name>A0ABW3Y3C9_9FLAO</name>
<gene>
    <name evidence="2" type="ORF">ACFQ39_06410</name>
</gene>
<dbReference type="InterPro" id="IPR027417">
    <property type="entry name" value="P-loop_NTPase"/>
</dbReference>
<organism evidence="2 3">
    <name type="scientific">Namhaeicola litoreus</name>
    <dbReference type="NCBI Taxonomy" id="1052145"/>
    <lineage>
        <taxon>Bacteria</taxon>
        <taxon>Pseudomonadati</taxon>
        <taxon>Bacteroidota</taxon>
        <taxon>Flavobacteriia</taxon>
        <taxon>Flavobacteriales</taxon>
        <taxon>Flavobacteriaceae</taxon>
        <taxon>Namhaeicola</taxon>
    </lineage>
</organism>
<dbReference type="InterPro" id="IPR051396">
    <property type="entry name" value="Bact_Antivir_Def_Nuclease"/>
</dbReference>
<proteinExistence type="predicted"/>
<protein>
    <submittedName>
        <fullName evidence="2">AAA family ATPase</fullName>
    </submittedName>
</protein>
<dbReference type="Proteomes" id="UP001597201">
    <property type="component" value="Unassembled WGS sequence"/>
</dbReference>